<dbReference type="Pfam" id="PF13236">
    <property type="entry name" value="CLU"/>
    <property type="match status" value="1"/>
</dbReference>
<dbReference type="GO" id="GO:0019005">
    <property type="term" value="C:SCF ubiquitin ligase complex"/>
    <property type="evidence" value="ECO:0007669"/>
    <property type="project" value="TreeGrafter"/>
</dbReference>
<feature type="region of interest" description="Disordered" evidence="1">
    <location>
        <begin position="184"/>
        <end position="236"/>
    </location>
</feature>
<feature type="compositionally biased region" description="Acidic residues" evidence="1">
    <location>
        <begin position="208"/>
        <end position="221"/>
    </location>
</feature>
<dbReference type="PROSITE" id="PS51823">
    <property type="entry name" value="CLU"/>
    <property type="match status" value="1"/>
</dbReference>
<dbReference type="Proteomes" id="UP000030762">
    <property type="component" value="Unassembled WGS sequence"/>
</dbReference>
<sequence>MGQDVSVILNHDAGGRRSPPTAVANEARFAFCETWDAKSVDHLLTTYTSQYQSLHSSELHTQDDRRRALESEILELEAHLLTLVHEAGDDCDNSGLRANLESKRRQLYAYSQMPSRDAIDYALPLHWSVYMAAAKHVETEATFGALRRKRAHWHVATDGYEMEKDPTAAAELARMEIERLKFAAPAPNHEIDGHTDDNASESEKDSLDGGDSDLDDNDIQDNDSKPKAPTTDSAPTPVLTQAVLDELRAPPPPSPLFDPSLRSPVFFGYTTAPMLSPVDATKVSEQALADRERTYFELRIARAKKRIDDATAIERGKLKSLLERRDAALEKRQKVHAARAREMDEAKQEGLDPTADFFRKMELSGEVLAADEAKDDAVFASQEASILGRMATASATGEDEIALLQALQFGRSPPIAPRRRKFHEAELAELTRSLGQARMDLENSAKTLEETKARLEAPAPDSGAPSGINPNNARTQLLFATDQVIAAEKLIANLAARVNEEEFMLQRADVVRDLEALYLPSFALLEGLPTDCGDPKLLRMELLLLFHARAASLTAKLKYTYASYVDAASGRLQRPGLTRLLQSLFQLLQALGELHLKPSVDDSFWANVAARACPPQGLTWRDFKRFSKDEVERSQLLARFFRVPWRLSGWSRLQTQTIAPLHQFELGAISLSDLKFTLAKQHLRPRMALVPHRMEILHIRALAMGANDPLKADYSKYLKSRKTKVLSNVVPLDHGAYRNLLVYRQDVATRAAVRLQTSWRAKKGRHDAYMAAKKQAFYHAKGTALLEARAAAEAEWHKLESTKDMSLEKMKFDAKIRMRQVKLRTKGLTMDRRQVLCVMVEEAVQDALEEVDHRFREMEEDAGYVPVQLRFDPLNLEHFAEISSALIDQLKRARLPTLETATLLKRIAEKSKEDVPETTTPVEAPGPPPTFRSSAVEPKHFVPEASLRSKQAQMAARHIAMMRGVNASFAECSSIEKRVWLALASSTPELDDWSDRLQYVCDGLTDFKLRELLLELPSKRHAIEYVLAFRKHLIGSNQSDELTFDREALVADLMGHFRILRGVDDLADSLMYMASSDVESTLRDATATTLQSQEIYLAKHVAKAQLKAASVAAKARQRRANGRDLVQRLEFERKNQAAAVAAAKANADEALQKWKHAQLSLDLLQTQLQAANIDEQSPKTRPTSLDDRTCWAERLKRSLTDASSDAWVEMFHVCQDFVQVASHIAVQIAREHYLPVHAKSMLPLATTLPFQMDGRNDGVVRSSLGKGLRFEAHNIRFQVAVDDHGRYEGADELAMKAAGAEVRNSALYLPTLLSCPNVLAPLVCTVDYCGLRVLCVAKLPIERYEINDRGAITNISTEFVYGTNNKGRTVTYHSKSLDGAVRKANAALNLTAHGVRGTQDLTAKMLSGAGDMHGYLGRDEWLCLLRFRRSMPPEDPDLTRHLPSSTRGMSILWRQLRPTLVQTQPLPLSSDALSFLTNQTPDWETHVERVTAATAHLLDDVIPAFARKLATRPMYVDAPGFDLVAELHRHGINVRHLGYLRAQFRYQLSGSVAMTFNSNVVTTTQDMTREVQRGDVVYIHGDTYTISTSRNDEVSTTTLTLDRPYPHDSTQNVTVATGAILDPTQQLRERLLVEMLQRTIKNLLRFALRQQLQSRQLAMGPNHAQLVLTYLNFLSGVGDGAHAFWDIHVFDGVRSRFGPIAVSYVERLNLRRAPVAIAKYLCQCLGIDLTSDCWAHFTASPHGFVFTADDLVLTSTGRIKHNMSLLHYAAASLLLDRASLVQGTTYQAGVLTDAPVGYWPLAERRGAKVARNLGSSSDHGKFSPSCILEASGPIANDDLCRAVTFPYATHAYIGCQRTQRWESTVTLEAWACPTKDGSGIRAILSHGRCTLAVLKNHRWGAWVNLRNIDVVVTGGLVAYGEWTHVACTFDGATLLLFVGGVLHGDLDVVSEVDLQLQRRDAKFAALRANLEAQEEAAKTDCFKAVERESRVYFSSKEGKKFIAELAKKVRDEAEFKERLNKKASQRKLETETTAKVKPATKPDYEILAKQQHTTANYHAKVDAIMDAFKKLRVDLNAKIDNEIAEELSKESRPCRIGCVANASSNGKYFVGSLAHVAYYTKPLSRDTLYRHYLLGSVDRAITSDRLFELSAARFTKALAYTPEEPSFLAAYAINICSSLKYDLDQRRSQEMYKAKVRRALDAFRLRENYKGCAEILKYLPRDVRFSDLFREAYRCVTELCPSYWTPDPTSIKTLSLLDLASLPVQYFLSGNPAQSSLHGLLTDEVAAYADIICRVVSVYATHYGDGLTDLKWLCDLETPSVVVYFVLWLQAGEDGRRFDLSSVPTVTCKDMDVITSANRSCLALNLAKCMALNDKTICMIAVRCSGLEALDVSGLSHLTDVSVLALAKSCRNLKALHANACGLLTDAGIEALAACMDLRELCLANCGKLTDDSLRAIGLAHPRLTRLELSFCIQLSDFEGFARVSNALNLSILDVSGCRRLKDIGLSALCRKFTKLTSLNLAYCDKITDVGLWAATHNCLELATLNLQELVLLTDKAFTFDHEGDGRANVAKSLLQHMQTIVLADCKGLSDTAIAYLHHRARSLVSLDVSGCLLATDQMLKYTTFDIFNGTDVGSHLRVLDLSFCMQLSSEGLRYIRDRCKHLVTLFLTGCVCVNDDAIIALLRACPRLSRLGLGYCRDVTDAVLFAIADTLWVQVLSLTRCGKITDAGVTALATQCNGLAALTVASCKRLTDASMAALLEHCPKLLELDVAYCPHITSNALAPFVSTRLGMVLRSDCPLSAPPALIDDVLQERLFREASKKLQLPPLALHTPRRLPTPRTARSESDDAPTMPHNNDDEAEDA</sequence>
<dbReference type="PANTHER" id="PTHR13318">
    <property type="entry name" value="PARTNER OF PAIRED, ISOFORM B-RELATED"/>
    <property type="match status" value="1"/>
</dbReference>
<evidence type="ECO:0000259" key="2">
    <source>
        <dbReference type="PROSITE" id="PS51823"/>
    </source>
</evidence>
<reference evidence="3 4" key="1">
    <citation type="submission" date="2012-04" db="EMBL/GenBank/DDBJ databases">
        <title>The Genome Sequence of Saprolegnia declina VS20.</title>
        <authorList>
            <consortium name="The Broad Institute Genome Sequencing Platform"/>
            <person name="Russ C."/>
            <person name="Nusbaum C."/>
            <person name="Tyler B."/>
            <person name="van West P."/>
            <person name="Dieguez-Uribeondo J."/>
            <person name="de Bruijn I."/>
            <person name="Tripathy S."/>
            <person name="Jiang R."/>
            <person name="Young S.K."/>
            <person name="Zeng Q."/>
            <person name="Gargeya S."/>
            <person name="Fitzgerald M."/>
            <person name="Haas B."/>
            <person name="Abouelleil A."/>
            <person name="Alvarado L."/>
            <person name="Arachchi H.M."/>
            <person name="Berlin A."/>
            <person name="Chapman S.B."/>
            <person name="Goldberg J."/>
            <person name="Griggs A."/>
            <person name="Gujja S."/>
            <person name="Hansen M."/>
            <person name="Howarth C."/>
            <person name="Imamovic A."/>
            <person name="Larimer J."/>
            <person name="McCowen C."/>
            <person name="Montmayeur A."/>
            <person name="Murphy C."/>
            <person name="Neiman D."/>
            <person name="Pearson M."/>
            <person name="Priest M."/>
            <person name="Roberts A."/>
            <person name="Saif S."/>
            <person name="Shea T."/>
            <person name="Sisk P."/>
            <person name="Sykes S."/>
            <person name="Wortman J."/>
            <person name="Nusbaum C."/>
            <person name="Birren B."/>
        </authorList>
    </citation>
    <scope>NUCLEOTIDE SEQUENCE [LARGE SCALE GENOMIC DNA]</scope>
    <source>
        <strain evidence="3 4">VS20</strain>
    </source>
</reference>
<evidence type="ECO:0000256" key="1">
    <source>
        <dbReference type="SAM" id="MobiDB-lite"/>
    </source>
</evidence>
<dbReference type="Pfam" id="PF13385">
    <property type="entry name" value="Laminin_G_3"/>
    <property type="match status" value="1"/>
</dbReference>
<dbReference type="VEuPathDB" id="FungiDB:SDRG_14482"/>
<dbReference type="Gene3D" id="3.80.10.10">
    <property type="entry name" value="Ribonuclease Inhibitor"/>
    <property type="match status" value="4"/>
</dbReference>
<dbReference type="InterPro" id="IPR006553">
    <property type="entry name" value="Leu-rich_rpt_Cys-con_subtyp"/>
</dbReference>
<dbReference type="InterPro" id="IPR013320">
    <property type="entry name" value="ConA-like_dom_sf"/>
</dbReference>
<dbReference type="SUPFAM" id="SSF52047">
    <property type="entry name" value="RNI-like"/>
    <property type="match status" value="2"/>
</dbReference>
<proteinExistence type="predicted"/>
<keyword evidence="4" id="KW-1185">Reference proteome</keyword>
<name>T0PZQ0_SAPDV</name>
<dbReference type="SUPFAM" id="SSF49899">
    <property type="entry name" value="Concanavalin A-like lectins/glucanases"/>
    <property type="match status" value="1"/>
</dbReference>
<dbReference type="GeneID" id="19955209"/>
<dbReference type="EMBL" id="JH767203">
    <property type="protein sequence ID" value="EQC27731.1"/>
    <property type="molecule type" value="Genomic_DNA"/>
</dbReference>
<dbReference type="InterPro" id="IPR057207">
    <property type="entry name" value="FBXL15_LRR"/>
</dbReference>
<protein>
    <recommendedName>
        <fullName evidence="2">Clu domain-containing protein</fullName>
    </recommendedName>
</protein>
<evidence type="ECO:0000313" key="3">
    <source>
        <dbReference type="EMBL" id="EQC27731.1"/>
    </source>
</evidence>
<dbReference type="InterPro" id="IPR032675">
    <property type="entry name" value="LRR_dom_sf"/>
</dbReference>
<dbReference type="OrthoDB" id="550575at2759"/>
<dbReference type="RefSeq" id="XP_008618836.1">
    <property type="nucleotide sequence ID" value="XM_008620614.1"/>
</dbReference>
<feature type="compositionally biased region" description="Basic and acidic residues" evidence="1">
    <location>
        <begin position="189"/>
        <end position="207"/>
    </location>
</feature>
<gene>
    <name evidence="3" type="ORF">SDRG_14482</name>
</gene>
<dbReference type="OMA" id="GMSILWR"/>
<accession>T0PZQ0</accession>
<feature type="region of interest" description="Disordered" evidence="1">
    <location>
        <begin position="910"/>
        <end position="935"/>
    </location>
</feature>
<feature type="region of interest" description="Disordered" evidence="1">
    <location>
        <begin position="2827"/>
        <end position="2863"/>
    </location>
</feature>
<dbReference type="InterPro" id="IPR025697">
    <property type="entry name" value="CLU_dom"/>
</dbReference>
<dbReference type="eggNOG" id="KOG1947">
    <property type="taxonomic scope" value="Eukaryota"/>
</dbReference>
<dbReference type="Gene3D" id="2.60.120.200">
    <property type="match status" value="1"/>
</dbReference>
<dbReference type="InParanoid" id="T0PZQ0"/>
<dbReference type="Pfam" id="PF25372">
    <property type="entry name" value="DUF7885"/>
    <property type="match status" value="2"/>
</dbReference>
<feature type="domain" description="Clu" evidence="2">
    <location>
        <begin position="1154"/>
        <end position="1438"/>
    </location>
</feature>
<organism evidence="3 4">
    <name type="scientific">Saprolegnia diclina (strain VS20)</name>
    <dbReference type="NCBI Taxonomy" id="1156394"/>
    <lineage>
        <taxon>Eukaryota</taxon>
        <taxon>Sar</taxon>
        <taxon>Stramenopiles</taxon>
        <taxon>Oomycota</taxon>
        <taxon>Saprolegniomycetes</taxon>
        <taxon>Saprolegniales</taxon>
        <taxon>Saprolegniaceae</taxon>
        <taxon>Saprolegnia</taxon>
    </lineage>
</organism>
<dbReference type="GO" id="GO:0031146">
    <property type="term" value="P:SCF-dependent proteasomal ubiquitin-dependent protein catabolic process"/>
    <property type="evidence" value="ECO:0007669"/>
    <property type="project" value="TreeGrafter"/>
</dbReference>
<dbReference type="SMART" id="SM00367">
    <property type="entry name" value="LRR_CC"/>
    <property type="match status" value="13"/>
</dbReference>
<evidence type="ECO:0000313" key="4">
    <source>
        <dbReference type="Proteomes" id="UP000030762"/>
    </source>
</evidence>